<dbReference type="KEGG" id="pcl:Pcal_0763"/>
<keyword evidence="3" id="KW-1185">Reference proteome</keyword>
<dbReference type="Pfam" id="PF13191">
    <property type="entry name" value="AAA_16"/>
    <property type="match status" value="1"/>
</dbReference>
<dbReference type="SUPFAM" id="SSF52540">
    <property type="entry name" value="P-loop containing nucleoside triphosphate hydrolases"/>
    <property type="match status" value="1"/>
</dbReference>
<name>A3MU72_PYRCJ</name>
<evidence type="ECO:0000313" key="2">
    <source>
        <dbReference type="EMBL" id="ABO08189.1"/>
    </source>
</evidence>
<sequence>MSMRPEYFFHLVVAAEGNALVTGLPGSGKTTLVKRALSNVPRDFAVVVLDTAGEFRRCDYAGPFSVNPLELPPLQLVEVLEESLRATYGEYAYVWTPAMSEVLLMAAQRARTLAEVYERVLEAAPPHMVDTALAVRRRLLHFARQFEATDVPVEAGKSTCVDISALDRVARVAYVLTLLELHRKAHNVIYVVDEAHRFFTTYYPLLVDHLRTGRHSGRFFVLLSHSPREFARHMGYVKVWVRFPEFDMDQRQGVHWHPSVAYVTVYAASKRSAAALAALGVPLRGAKAEFAMEVTP</sequence>
<evidence type="ECO:0000259" key="1">
    <source>
        <dbReference type="SMART" id="SM00382"/>
    </source>
</evidence>
<dbReference type="eggNOG" id="arCOG00281">
    <property type="taxonomic scope" value="Archaea"/>
</dbReference>
<proteinExistence type="predicted"/>
<dbReference type="STRING" id="410359.Pcal_0763"/>
<dbReference type="InterPro" id="IPR041664">
    <property type="entry name" value="AAA_16"/>
</dbReference>
<feature type="domain" description="AAA+ ATPase" evidence="1">
    <location>
        <begin position="15"/>
        <end position="245"/>
    </location>
</feature>
<dbReference type="InterPro" id="IPR003593">
    <property type="entry name" value="AAA+_ATPase"/>
</dbReference>
<dbReference type="Gene3D" id="3.40.50.300">
    <property type="entry name" value="P-loop containing nucleotide triphosphate hydrolases"/>
    <property type="match status" value="2"/>
</dbReference>
<reference evidence="2" key="1">
    <citation type="submission" date="2007-02" db="EMBL/GenBank/DDBJ databases">
        <title>Complete sequence of Pyrobaculum calidifontis JCM 11548.</title>
        <authorList>
            <consortium name="US DOE Joint Genome Institute"/>
            <person name="Copeland A."/>
            <person name="Lucas S."/>
            <person name="Lapidus A."/>
            <person name="Barry K."/>
            <person name="Glavina del Rio T."/>
            <person name="Dalin E."/>
            <person name="Tice H."/>
            <person name="Pitluck S."/>
            <person name="Chain P."/>
            <person name="Malfatti S."/>
            <person name="Shin M."/>
            <person name="Vergez L."/>
            <person name="Schmutz J."/>
            <person name="Larimer F."/>
            <person name="Land M."/>
            <person name="Hauser L."/>
            <person name="Kyrpides N."/>
            <person name="Mikhailova N."/>
            <person name="Cozen A.E."/>
            <person name="Fitz-Gibbon S.T."/>
            <person name="House C.H."/>
            <person name="Saltikov C."/>
            <person name="Lowe T.M."/>
            <person name="Richardson P."/>
        </authorList>
    </citation>
    <scope>NUCLEOTIDE SEQUENCE [LARGE SCALE GENOMIC DNA]</scope>
    <source>
        <strain evidence="2">JCM 11548</strain>
    </source>
</reference>
<dbReference type="HOGENOM" id="CLU_917082_0_0_2"/>
<dbReference type="InterPro" id="IPR027417">
    <property type="entry name" value="P-loop_NTPase"/>
</dbReference>
<dbReference type="EMBL" id="CP000561">
    <property type="protein sequence ID" value="ABO08189.1"/>
    <property type="molecule type" value="Genomic_DNA"/>
</dbReference>
<protein>
    <submittedName>
        <fullName evidence="2">AAA ATPase</fullName>
    </submittedName>
</protein>
<accession>A3MU72</accession>
<dbReference type="Proteomes" id="UP000001431">
    <property type="component" value="Chromosome"/>
</dbReference>
<gene>
    <name evidence="2" type="ordered locus">Pcal_0763</name>
</gene>
<dbReference type="SMART" id="SM00382">
    <property type="entry name" value="AAA"/>
    <property type="match status" value="1"/>
</dbReference>
<evidence type="ECO:0000313" key="3">
    <source>
        <dbReference type="Proteomes" id="UP000001431"/>
    </source>
</evidence>
<dbReference type="AlphaFoldDB" id="A3MU72"/>
<organism evidence="2 3">
    <name type="scientific">Pyrobaculum calidifontis (strain DSM 21063 / JCM 11548 / VA1)</name>
    <dbReference type="NCBI Taxonomy" id="410359"/>
    <lineage>
        <taxon>Archaea</taxon>
        <taxon>Thermoproteota</taxon>
        <taxon>Thermoprotei</taxon>
        <taxon>Thermoproteales</taxon>
        <taxon>Thermoproteaceae</taxon>
        <taxon>Pyrobaculum</taxon>
    </lineage>
</organism>